<keyword evidence="4 11" id="KW-0138">CF(0)</keyword>
<comment type="subcellular location">
    <subcellularLocation>
        <location evidence="11 12">Cell membrane</location>
        <topology evidence="11 12">Multi-pass membrane protein</topology>
    </subcellularLocation>
    <subcellularLocation>
        <location evidence="1">Membrane</location>
        <topology evidence="1">Multi-pass membrane protein</topology>
    </subcellularLocation>
</comment>
<dbReference type="PROSITE" id="PS00449">
    <property type="entry name" value="ATPASE_A"/>
    <property type="match status" value="1"/>
</dbReference>
<evidence type="ECO:0000256" key="13">
    <source>
        <dbReference type="SAM" id="SignalP"/>
    </source>
</evidence>
<dbReference type="HAMAP" id="MF_01393">
    <property type="entry name" value="ATP_synth_a_bact"/>
    <property type="match status" value="1"/>
</dbReference>
<dbReference type="Proteomes" id="UP000018291">
    <property type="component" value="Unassembled WGS sequence"/>
</dbReference>
<reference evidence="14 15" key="1">
    <citation type="journal article" date="2013" name="ISME J.">
        <title>Metabolic model for the filamentous 'Candidatus Microthrix parvicella' based on genomic and metagenomic analyses.</title>
        <authorList>
            <person name="Jon McIlroy S."/>
            <person name="Kristiansen R."/>
            <person name="Albertsen M."/>
            <person name="Michael Karst S."/>
            <person name="Rossetti S."/>
            <person name="Lund Nielsen J."/>
            <person name="Tandoi V."/>
            <person name="James Seviour R."/>
            <person name="Nielsen P.H."/>
        </authorList>
    </citation>
    <scope>NUCLEOTIDE SEQUENCE [LARGE SCALE GENOMIC DNA]</scope>
    <source>
        <strain evidence="14 15">RN1</strain>
    </source>
</reference>
<keyword evidence="3 11" id="KW-0813">Transport</keyword>
<accession>R4YY41</accession>
<dbReference type="HOGENOM" id="CLU_041018_0_1_11"/>
<gene>
    <name evidence="11 14" type="primary">atpB</name>
    <name evidence="14" type="ORF">BN381_10042</name>
</gene>
<sequence>MIASPLLALSASPAALFAAEPENTRGLKFPSIDEIVVWPAKFGGFNKIALISLIAVVVPTILFWLAAMKGKKNPIPRGVQNVVEASVDFMEKQIVMPTIGPDGMRYLPMLTAMFFFIFIGNLFEIIPTSHMPANARMANPLMLALVTWVMFIGVGLKHNGLGYLKQTLFPPGVPKALYLLVTPIEFISTFLVRPFSLAVRLFANMLAGHILLVTFSVLTLGLLLAETMQFALVPLAIAPFLGLVAFTAFELMVAFLQAYIFSLLAGVYIGGALHPAH</sequence>
<dbReference type="CDD" id="cd00310">
    <property type="entry name" value="ATP-synt_Fo_a_6"/>
    <property type="match status" value="1"/>
</dbReference>
<dbReference type="AlphaFoldDB" id="R4YY41"/>
<feature type="transmembrane region" description="Helical" evidence="11">
    <location>
        <begin position="106"/>
        <end position="126"/>
    </location>
</feature>
<comment type="function">
    <text evidence="11 12">Key component of the proton channel; it plays a direct role in the translocation of protons across the membrane.</text>
</comment>
<name>R4YY41_9ACTN</name>
<keyword evidence="7 11" id="KW-1133">Transmembrane helix</keyword>
<evidence type="ECO:0000256" key="4">
    <source>
        <dbReference type="ARBA" id="ARBA00022547"/>
    </source>
</evidence>
<dbReference type="STRING" id="1229780.BN381_10042"/>
<dbReference type="InterPro" id="IPR035908">
    <property type="entry name" value="F0_ATP_A_sf"/>
</dbReference>
<evidence type="ECO:0000256" key="7">
    <source>
        <dbReference type="ARBA" id="ARBA00022989"/>
    </source>
</evidence>
<evidence type="ECO:0000256" key="1">
    <source>
        <dbReference type="ARBA" id="ARBA00004141"/>
    </source>
</evidence>
<keyword evidence="11" id="KW-1003">Cell membrane</keyword>
<evidence type="ECO:0000256" key="6">
    <source>
        <dbReference type="ARBA" id="ARBA00022781"/>
    </source>
</evidence>
<evidence type="ECO:0000313" key="15">
    <source>
        <dbReference type="Proteomes" id="UP000018291"/>
    </source>
</evidence>
<evidence type="ECO:0000256" key="10">
    <source>
        <dbReference type="ARBA" id="ARBA00023310"/>
    </source>
</evidence>
<feature type="chain" id="PRO_5038431377" description="ATP synthase subunit a" evidence="13">
    <location>
        <begin position="19"/>
        <end position="277"/>
    </location>
</feature>
<keyword evidence="5 11" id="KW-0812">Transmembrane</keyword>
<feature type="transmembrane region" description="Helical" evidence="11">
    <location>
        <begin position="230"/>
        <end position="249"/>
    </location>
</feature>
<dbReference type="PRINTS" id="PR00123">
    <property type="entry name" value="ATPASEA"/>
</dbReference>
<keyword evidence="10 11" id="KW-0066">ATP synthesis</keyword>
<dbReference type="RefSeq" id="WP_012222598.1">
    <property type="nucleotide sequence ID" value="NZ_HG422565.1"/>
</dbReference>
<dbReference type="InterPro" id="IPR000568">
    <property type="entry name" value="ATP_synth_F0_asu"/>
</dbReference>
<comment type="similarity">
    <text evidence="2 11 12">Belongs to the ATPase A chain family.</text>
</comment>
<evidence type="ECO:0000256" key="2">
    <source>
        <dbReference type="ARBA" id="ARBA00006810"/>
    </source>
</evidence>
<dbReference type="Pfam" id="PF00119">
    <property type="entry name" value="ATP-synt_A"/>
    <property type="match status" value="1"/>
</dbReference>
<feature type="transmembrane region" description="Helical" evidence="11">
    <location>
        <begin position="48"/>
        <end position="67"/>
    </location>
</feature>
<dbReference type="SUPFAM" id="SSF81336">
    <property type="entry name" value="F1F0 ATP synthase subunit A"/>
    <property type="match status" value="1"/>
</dbReference>
<dbReference type="InterPro" id="IPR045083">
    <property type="entry name" value="ATP_synth_F0_asu_bact/mt"/>
</dbReference>
<protein>
    <recommendedName>
        <fullName evidence="11 12">ATP synthase subunit a</fullName>
    </recommendedName>
    <alternativeName>
        <fullName evidence="11">ATP synthase F0 sector subunit a</fullName>
    </alternativeName>
    <alternativeName>
        <fullName evidence="11">F-ATPase subunit 6</fullName>
    </alternativeName>
</protein>
<evidence type="ECO:0000256" key="12">
    <source>
        <dbReference type="RuleBase" id="RU000483"/>
    </source>
</evidence>
<comment type="caution">
    <text evidence="14">The sequence shown here is derived from an EMBL/GenBank/DDBJ whole genome shotgun (WGS) entry which is preliminary data.</text>
</comment>
<keyword evidence="14" id="KW-0378">Hydrolase</keyword>
<evidence type="ECO:0000256" key="5">
    <source>
        <dbReference type="ARBA" id="ARBA00022692"/>
    </source>
</evidence>
<dbReference type="GO" id="GO:0045259">
    <property type="term" value="C:proton-transporting ATP synthase complex"/>
    <property type="evidence" value="ECO:0007669"/>
    <property type="project" value="UniProtKB-KW"/>
</dbReference>
<dbReference type="eggNOG" id="COG0356">
    <property type="taxonomic scope" value="Bacteria"/>
</dbReference>
<dbReference type="GO" id="GO:0016787">
    <property type="term" value="F:hydrolase activity"/>
    <property type="evidence" value="ECO:0007669"/>
    <property type="project" value="UniProtKB-KW"/>
</dbReference>
<feature type="signal peptide" evidence="13">
    <location>
        <begin position="1"/>
        <end position="18"/>
    </location>
</feature>
<evidence type="ECO:0000313" key="14">
    <source>
        <dbReference type="EMBL" id="CCM61811.1"/>
    </source>
</evidence>
<evidence type="ECO:0000256" key="11">
    <source>
        <dbReference type="HAMAP-Rule" id="MF_01393"/>
    </source>
</evidence>
<feature type="transmembrane region" description="Helical" evidence="11">
    <location>
        <begin position="255"/>
        <end position="273"/>
    </location>
</feature>
<dbReference type="GO" id="GO:0005886">
    <property type="term" value="C:plasma membrane"/>
    <property type="evidence" value="ECO:0007669"/>
    <property type="project" value="UniProtKB-SubCell"/>
</dbReference>
<organism evidence="14 15">
    <name type="scientific">Candidatus Neomicrothrix parvicella RN1</name>
    <dbReference type="NCBI Taxonomy" id="1229780"/>
    <lineage>
        <taxon>Bacteria</taxon>
        <taxon>Bacillati</taxon>
        <taxon>Actinomycetota</taxon>
        <taxon>Acidimicrobiia</taxon>
        <taxon>Acidimicrobiales</taxon>
        <taxon>Microthrixaceae</taxon>
        <taxon>Candidatus Neomicrothrix</taxon>
    </lineage>
</organism>
<keyword evidence="6 11" id="KW-0375">Hydrogen ion transport</keyword>
<proteinExistence type="inferred from homology"/>
<evidence type="ECO:0000256" key="9">
    <source>
        <dbReference type="ARBA" id="ARBA00023136"/>
    </source>
</evidence>
<dbReference type="PANTHER" id="PTHR11410:SF0">
    <property type="entry name" value="ATP SYNTHASE SUBUNIT A"/>
    <property type="match status" value="1"/>
</dbReference>
<evidence type="ECO:0000256" key="8">
    <source>
        <dbReference type="ARBA" id="ARBA00023065"/>
    </source>
</evidence>
<dbReference type="Gene3D" id="1.20.120.220">
    <property type="entry name" value="ATP synthase, F0 complex, subunit A"/>
    <property type="match status" value="1"/>
</dbReference>
<keyword evidence="13" id="KW-0732">Signal</keyword>
<keyword evidence="15" id="KW-1185">Reference proteome</keyword>
<dbReference type="PANTHER" id="PTHR11410">
    <property type="entry name" value="ATP SYNTHASE SUBUNIT A"/>
    <property type="match status" value="1"/>
</dbReference>
<keyword evidence="8 11" id="KW-0406">Ion transport</keyword>
<evidence type="ECO:0000256" key="3">
    <source>
        <dbReference type="ARBA" id="ARBA00022448"/>
    </source>
</evidence>
<feature type="transmembrane region" description="Helical" evidence="11">
    <location>
        <begin position="176"/>
        <end position="195"/>
    </location>
</feature>
<feature type="transmembrane region" description="Helical" evidence="11">
    <location>
        <begin position="201"/>
        <end position="223"/>
    </location>
</feature>
<feature type="transmembrane region" description="Helical" evidence="11">
    <location>
        <begin position="138"/>
        <end position="156"/>
    </location>
</feature>
<dbReference type="InterPro" id="IPR023011">
    <property type="entry name" value="ATP_synth_F0_asu_AS"/>
</dbReference>
<dbReference type="NCBIfam" id="TIGR01131">
    <property type="entry name" value="ATP_synt_6_or_A"/>
    <property type="match status" value="1"/>
</dbReference>
<dbReference type="GO" id="GO:0046933">
    <property type="term" value="F:proton-transporting ATP synthase activity, rotational mechanism"/>
    <property type="evidence" value="ECO:0007669"/>
    <property type="project" value="UniProtKB-UniRule"/>
</dbReference>
<dbReference type="EMBL" id="CANL01000001">
    <property type="protein sequence ID" value="CCM61811.1"/>
    <property type="molecule type" value="Genomic_DNA"/>
</dbReference>
<keyword evidence="9 11" id="KW-0472">Membrane</keyword>